<evidence type="ECO:0000256" key="3">
    <source>
        <dbReference type="ARBA" id="ARBA00022575"/>
    </source>
</evidence>
<evidence type="ECO:0000313" key="10">
    <source>
        <dbReference type="EMBL" id="GGB31493.1"/>
    </source>
</evidence>
<gene>
    <name evidence="10" type="ORF">GCM10011489_19600</name>
</gene>
<dbReference type="Proteomes" id="UP000621454">
    <property type="component" value="Unassembled WGS sequence"/>
</dbReference>
<evidence type="ECO:0000313" key="11">
    <source>
        <dbReference type="Proteomes" id="UP000621454"/>
    </source>
</evidence>
<reference evidence="10" key="2">
    <citation type="submission" date="2020-09" db="EMBL/GenBank/DDBJ databases">
        <authorList>
            <person name="Sun Q."/>
            <person name="Zhou Y."/>
        </authorList>
    </citation>
    <scope>NUCLEOTIDE SEQUENCE</scope>
    <source>
        <strain evidence="10">CGMCC 1.12827</strain>
    </source>
</reference>
<keyword evidence="7" id="KW-0503">Monooxygenase</keyword>
<evidence type="ECO:0000256" key="5">
    <source>
        <dbReference type="ARBA" id="ARBA00022643"/>
    </source>
</evidence>
<evidence type="ECO:0000256" key="6">
    <source>
        <dbReference type="ARBA" id="ARBA00023002"/>
    </source>
</evidence>
<organism evidence="10 11">
    <name type="scientific">Gordonia jinhuaensis</name>
    <dbReference type="NCBI Taxonomy" id="1517702"/>
    <lineage>
        <taxon>Bacteria</taxon>
        <taxon>Bacillati</taxon>
        <taxon>Actinomycetota</taxon>
        <taxon>Actinomycetes</taxon>
        <taxon>Mycobacteriales</taxon>
        <taxon>Gordoniaceae</taxon>
        <taxon>Gordonia</taxon>
    </lineage>
</organism>
<dbReference type="GO" id="GO:0009636">
    <property type="term" value="P:response to toxic substance"/>
    <property type="evidence" value="ECO:0007669"/>
    <property type="project" value="UniProtKB-KW"/>
</dbReference>
<keyword evidence="5" id="KW-0288">FMN</keyword>
<keyword evidence="11" id="KW-1185">Reference proteome</keyword>
<comment type="caution">
    <text evidence="10">The sequence shown here is derived from an EMBL/GenBank/DDBJ whole genome shotgun (WGS) entry which is preliminary data.</text>
</comment>
<evidence type="ECO:0000256" key="7">
    <source>
        <dbReference type="ARBA" id="ARBA00023033"/>
    </source>
</evidence>
<dbReference type="Gene3D" id="3.20.20.70">
    <property type="entry name" value="Aldolase class I"/>
    <property type="match status" value="1"/>
</dbReference>
<evidence type="ECO:0000256" key="4">
    <source>
        <dbReference type="ARBA" id="ARBA00022630"/>
    </source>
</evidence>
<name>A0A916WUP5_9ACTN</name>
<evidence type="ECO:0000256" key="1">
    <source>
        <dbReference type="ARBA" id="ARBA00001917"/>
    </source>
</evidence>
<evidence type="ECO:0000256" key="9">
    <source>
        <dbReference type="ARBA" id="ARBA00049401"/>
    </source>
</evidence>
<evidence type="ECO:0000256" key="2">
    <source>
        <dbReference type="ARBA" id="ARBA00009881"/>
    </source>
</evidence>
<sequence>MGAPMAGGPSTPALAAAVSGAGGLGMLASAYQSAEALRENIIATRTAGAEIFGANLFVVNEFDVDTPALARYREHLADLAEPCGVSIAESATFDDDGYHAKLDVLVDAALAVVSFTFGLPGDEDIARLHGAGTAVGVTVTNHEDARSAAALGADFLVVQGPNAGGHRSTFDPRIEPPARPLPDLLADVAADVDLPVVVAGGLSDRADVDMMLSLGAHGVSMGTALLRTPEAGTKSAHRRALTDPAFTETVVTRAFSGRPARGLRNRFHDELGPIAPAAYPQVNTLAGPLKSWAAANDDPQLTNLWAGTGWRSATEAPAAEVITGLLG</sequence>
<dbReference type="AlphaFoldDB" id="A0A916WUP5"/>
<dbReference type="PANTHER" id="PTHR42747:SF3">
    <property type="entry name" value="NITRONATE MONOOXYGENASE-RELATED"/>
    <property type="match status" value="1"/>
</dbReference>
<comment type="similarity">
    <text evidence="2">Belongs to the nitronate monooxygenase family. NMO class I subfamily.</text>
</comment>
<keyword evidence="3" id="KW-0216">Detoxification</keyword>
<keyword evidence="4" id="KW-0285">Flavoprotein</keyword>
<keyword evidence="6" id="KW-0560">Oxidoreductase</keyword>
<accession>A0A916WUP5</accession>
<dbReference type="InterPro" id="IPR004136">
    <property type="entry name" value="NMO"/>
</dbReference>
<proteinExistence type="inferred from homology"/>
<comment type="cofactor">
    <cofactor evidence="1">
        <name>FMN</name>
        <dbReference type="ChEBI" id="CHEBI:58210"/>
    </cofactor>
</comment>
<protein>
    <recommendedName>
        <fullName evidence="8">Propionate 3-nitronate monooxygenase</fullName>
    </recommendedName>
</protein>
<dbReference type="CDD" id="cd04730">
    <property type="entry name" value="NPD_like"/>
    <property type="match status" value="1"/>
</dbReference>
<evidence type="ECO:0000256" key="8">
    <source>
        <dbReference type="ARBA" id="ARBA00031155"/>
    </source>
</evidence>
<reference evidence="10" key="1">
    <citation type="journal article" date="2014" name="Int. J. Syst. Evol. Microbiol.">
        <title>Complete genome sequence of Corynebacterium casei LMG S-19264T (=DSM 44701T), isolated from a smear-ripened cheese.</title>
        <authorList>
            <consortium name="US DOE Joint Genome Institute (JGI-PGF)"/>
            <person name="Walter F."/>
            <person name="Albersmeier A."/>
            <person name="Kalinowski J."/>
            <person name="Ruckert C."/>
        </authorList>
    </citation>
    <scope>NUCLEOTIDE SEQUENCE</scope>
    <source>
        <strain evidence="10">CGMCC 1.12827</strain>
    </source>
</reference>
<dbReference type="GO" id="GO:0018580">
    <property type="term" value="F:nitronate monooxygenase activity"/>
    <property type="evidence" value="ECO:0007669"/>
    <property type="project" value="InterPro"/>
</dbReference>
<dbReference type="InterPro" id="IPR013785">
    <property type="entry name" value="Aldolase_TIM"/>
</dbReference>
<comment type="catalytic activity">
    <reaction evidence="9">
        <text>3 propionate 3-nitronate + 3 O2 + H2O = 3 3-oxopropanoate + 2 nitrate + nitrite + H2O2 + 3 H(+)</text>
        <dbReference type="Rhea" id="RHEA:57332"/>
        <dbReference type="ChEBI" id="CHEBI:15377"/>
        <dbReference type="ChEBI" id="CHEBI:15378"/>
        <dbReference type="ChEBI" id="CHEBI:15379"/>
        <dbReference type="ChEBI" id="CHEBI:16240"/>
        <dbReference type="ChEBI" id="CHEBI:16301"/>
        <dbReference type="ChEBI" id="CHEBI:17632"/>
        <dbReference type="ChEBI" id="CHEBI:33190"/>
        <dbReference type="ChEBI" id="CHEBI:136067"/>
    </reaction>
</comment>
<dbReference type="Pfam" id="PF03060">
    <property type="entry name" value="NMO"/>
    <property type="match status" value="1"/>
</dbReference>
<dbReference type="SUPFAM" id="SSF51412">
    <property type="entry name" value="Inosine monophosphate dehydrogenase (IMPDH)"/>
    <property type="match status" value="1"/>
</dbReference>
<dbReference type="EMBL" id="BMGC01000011">
    <property type="protein sequence ID" value="GGB31493.1"/>
    <property type="molecule type" value="Genomic_DNA"/>
</dbReference>
<dbReference type="PANTHER" id="PTHR42747">
    <property type="entry name" value="NITRONATE MONOOXYGENASE-RELATED"/>
    <property type="match status" value="1"/>
</dbReference>